<gene>
    <name evidence="2" type="ORF">FRACYDRAFT_185211</name>
</gene>
<dbReference type="InterPro" id="IPR011009">
    <property type="entry name" value="Kinase-like_dom_sf"/>
</dbReference>
<dbReference type="InterPro" id="IPR050167">
    <property type="entry name" value="Ser_Thr_protein_kinase"/>
</dbReference>
<proteinExistence type="predicted"/>
<dbReference type="SUPFAM" id="SSF56112">
    <property type="entry name" value="Protein kinase-like (PK-like)"/>
    <property type="match status" value="1"/>
</dbReference>
<dbReference type="KEGG" id="fcy:FRACYDRAFT_185211"/>
<dbReference type="GO" id="GO:0005524">
    <property type="term" value="F:ATP binding"/>
    <property type="evidence" value="ECO:0007669"/>
    <property type="project" value="InterPro"/>
</dbReference>
<dbReference type="PANTHER" id="PTHR23257:SF958">
    <property type="entry name" value="SERINE_THREONINE-PROTEIN KINASE WNK4"/>
    <property type="match status" value="1"/>
</dbReference>
<feature type="domain" description="Protein kinase" evidence="1">
    <location>
        <begin position="1"/>
        <end position="153"/>
    </location>
</feature>
<keyword evidence="3" id="KW-1185">Reference proteome</keyword>
<dbReference type="EMBL" id="KV784358">
    <property type="protein sequence ID" value="OEU16979.1"/>
    <property type="molecule type" value="Genomic_DNA"/>
</dbReference>
<keyword evidence="2" id="KW-0418">Kinase</keyword>
<dbReference type="GO" id="GO:0005737">
    <property type="term" value="C:cytoplasm"/>
    <property type="evidence" value="ECO:0007669"/>
    <property type="project" value="TreeGrafter"/>
</dbReference>
<dbReference type="InterPro" id="IPR000719">
    <property type="entry name" value="Prot_kinase_dom"/>
</dbReference>
<accession>A0A1E7FFM6</accession>
<evidence type="ECO:0000313" key="3">
    <source>
        <dbReference type="Proteomes" id="UP000095751"/>
    </source>
</evidence>
<evidence type="ECO:0000313" key="2">
    <source>
        <dbReference type="EMBL" id="OEU16979.1"/>
    </source>
</evidence>
<dbReference type="InParanoid" id="A0A1E7FFM6"/>
<dbReference type="PANTHER" id="PTHR23257">
    <property type="entry name" value="SERINE-THREONINE PROTEIN KINASE"/>
    <property type="match status" value="1"/>
</dbReference>
<dbReference type="Pfam" id="PF00069">
    <property type="entry name" value="Pkinase"/>
    <property type="match status" value="1"/>
</dbReference>
<dbReference type="PROSITE" id="PS50011">
    <property type="entry name" value="PROTEIN_KINASE_DOM"/>
    <property type="match status" value="1"/>
</dbReference>
<dbReference type="OrthoDB" id="48115at2759"/>
<sequence>MIQNVAIGIAKGLEYLHSNGVVLRDLKPDNVGFDENDTPIIFDLGFARELHTVHKSEIAGSLRYMSPESGLRQGTTLASDVYSFGVLLYEMVTLEKPFKKYTTSSEFIADVFVRDYRPWTASIPSRAIRDLITNCWNKDKSNRPTIKTVANIL</sequence>
<dbReference type="Proteomes" id="UP000095751">
    <property type="component" value="Unassembled WGS sequence"/>
</dbReference>
<keyword evidence="2" id="KW-0808">Transferase</keyword>
<dbReference type="GO" id="GO:0007165">
    <property type="term" value="P:signal transduction"/>
    <property type="evidence" value="ECO:0007669"/>
    <property type="project" value="TreeGrafter"/>
</dbReference>
<reference evidence="2 3" key="1">
    <citation type="submission" date="2016-09" db="EMBL/GenBank/DDBJ databases">
        <title>Extensive genetic diversity and differential bi-allelic expression allows diatom success in the polar Southern Ocean.</title>
        <authorList>
            <consortium name="DOE Joint Genome Institute"/>
            <person name="Mock T."/>
            <person name="Otillar R.P."/>
            <person name="Strauss J."/>
            <person name="Dupont C."/>
            <person name="Frickenhaus S."/>
            <person name="Maumus F."/>
            <person name="Mcmullan M."/>
            <person name="Sanges R."/>
            <person name="Schmutz J."/>
            <person name="Toseland A."/>
            <person name="Valas R."/>
            <person name="Veluchamy A."/>
            <person name="Ward B.J."/>
            <person name="Allen A."/>
            <person name="Barry K."/>
            <person name="Falciatore A."/>
            <person name="Ferrante M."/>
            <person name="Fortunato A.E."/>
            <person name="Gloeckner G."/>
            <person name="Gruber A."/>
            <person name="Hipkin R."/>
            <person name="Janech M."/>
            <person name="Kroth P."/>
            <person name="Leese F."/>
            <person name="Lindquist E."/>
            <person name="Lyon B.R."/>
            <person name="Martin J."/>
            <person name="Mayer C."/>
            <person name="Parker M."/>
            <person name="Quesneville H."/>
            <person name="Raymond J."/>
            <person name="Uhlig C."/>
            <person name="Valentin K.U."/>
            <person name="Worden A.Z."/>
            <person name="Armbrust E.V."/>
            <person name="Bowler C."/>
            <person name="Green B."/>
            <person name="Moulton V."/>
            <person name="Van Oosterhout C."/>
            <person name="Grigoriev I."/>
        </authorList>
    </citation>
    <scope>NUCLEOTIDE SEQUENCE [LARGE SCALE GENOMIC DNA]</scope>
    <source>
        <strain evidence="2 3">CCMP1102</strain>
    </source>
</reference>
<feature type="non-terminal residue" evidence="2">
    <location>
        <position position="153"/>
    </location>
</feature>
<evidence type="ECO:0000259" key="1">
    <source>
        <dbReference type="PROSITE" id="PS50011"/>
    </source>
</evidence>
<organism evidence="2 3">
    <name type="scientific">Fragilariopsis cylindrus CCMP1102</name>
    <dbReference type="NCBI Taxonomy" id="635003"/>
    <lineage>
        <taxon>Eukaryota</taxon>
        <taxon>Sar</taxon>
        <taxon>Stramenopiles</taxon>
        <taxon>Ochrophyta</taxon>
        <taxon>Bacillariophyta</taxon>
        <taxon>Bacillariophyceae</taxon>
        <taxon>Bacillariophycidae</taxon>
        <taxon>Bacillariales</taxon>
        <taxon>Bacillariaceae</taxon>
        <taxon>Fragilariopsis</taxon>
    </lineage>
</organism>
<protein>
    <submittedName>
        <fullName evidence="2">Kinase-like protein</fullName>
    </submittedName>
</protein>
<dbReference type="GO" id="GO:0004672">
    <property type="term" value="F:protein kinase activity"/>
    <property type="evidence" value="ECO:0007669"/>
    <property type="project" value="InterPro"/>
</dbReference>
<dbReference type="AlphaFoldDB" id="A0A1E7FFM6"/>
<dbReference type="SMART" id="SM00220">
    <property type="entry name" value="S_TKc"/>
    <property type="match status" value="1"/>
</dbReference>
<name>A0A1E7FFM6_9STRA</name>
<dbReference type="Gene3D" id="1.10.510.10">
    <property type="entry name" value="Transferase(Phosphotransferase) domain 1"/>
    <property type="match status" value="1"/>
</dbReference>